<feature type="domain" description="PIN" evidence="1">
    <location>
        <begin position="8"/>
        <end position="130"/>
    </location>
</feature>
<dbReference type="Pfam" id="PF01850">
    <property type="entry name" value="PIN"/>
    <property type="match status" value="1"/>
</dbReference>
<dbReference type="InterPro" id="IPR052106">
    <property type="entry name" value="PINc/VapC_TA"/>
</dbReference>
<dbReference type="Gene3D" id="3.40.50.1010">
    <property type="entry name" value="5'-nuclease"/>
    <property type="match status" value="1"/>
</dbReference>
<sequence>MNKISNKIFIDTSVIIRFLTRDDEKKYHSCVQLFTQIEVGRLRPYISNIVIIEVIFVLNRLYQFPKKAVLEAIDKLLKLRNMTVIEKTDSKRSLELFSQINIKFQDCLIATQLPINCTLVTYDQEFKKIKQISSLTPSELIEKQ</sequence>
<dbReference type="PANTHER" id="PTHR38826">
    <property type="entry name" value="RIBONUCLEASE VAPC13"/>
    <property type="match status" value="1"/>
</dbReference>
<accession>A0A1F7I5D5</accession>
<evidence type="ECO:0000313" key="2">
    <source>
        <dbReference type="EMBL" id="OGK38577.1"/>
    </source>
</evidence>
<evidence type="ECO:0000259" key="1">
    <source>
        <dbReference type="Pfam" id="PF01850"/>
    </source>
</evidence>
<proteinExistence type="predicted"/>
<dbReference type="EMBL" id="MGAC01000007">
    <property type="protein sequence ID" value="OGK38577.1"/>
    <property type="molecule type" value="Genomic_DNA"/>
</dbReference>
<dbReference type="PANTHER" id="PTHR38826:SF5">
    <property type="entry name" value="RIBONUCLEASE VAPC13"/>
    <property type="match status" value="1"/>
</dbReference>
<protein>
    <recommendedName>
        <fullName evidence="1">PIN domain-containing protein</fullName>
    </recommendedName>
</protein>
<comment type="caution">
    <text evidence="2">The sequence shown here is derived from an EMBL/GenBank/DDBJ whole genome shotgun (WGS) entry which is preliminary data.</text>
</comment>
<gene>
    <name evidence="2" type="ORF">A3F03_00470</name>
</gene>
<dbReference type="InterPro" id="IPR002716">
    <property type="entry name" value="PIN_dom"/>
</dbReference>
<dbReference type="InterPro" id="IPR029060">
    <property type="entry name" value="PIN-like_dom_sf"/>
</dbReference>
<name>A0A1F7I5D5_9BACT</name>
<reference evidence="2 3" key="1">
    <citation type="journal article" date="2016" name="Nat. Commun.">
        <title>Thousands of microbial genomes shed light on interconnected biogeochemical processes in an aquifer system.</title>
        <authorList>
            <person name="Anantharaman K."/>
            <person name="Brown C.T."/>
            <person name="Hug L.A."/>
            <person name="Sharon I."/>
            <person name="Castelle C.J."/>
            <person name="Probst A.J."/>
            <person name="Thomas B.C."/>
            <person name="Singh A."/>
            <person name="Wilkins M.J."/>
            <person name="Karaoz U."/>
            <person name="Brodie E.L."/>
            <person name="Williams K.H."/>
            <person name="Hubbard S.S."/>
            <person name="Banfield J.F."/>
        </authorList>
    </citation>
    <scope>NUCLEOTIDE SEQUENCE [LARGE SCALE GENOMIC DNA]</scope>
</reference>
<evidence type="ECO:0000313" key="3">
    <source>
        <dbReference type="Proteomes" id="UP000176803"/>
    </source>
</evidence>
<organism evidence="2 3">
    <name type="scientific">Candidatus Roizmanbacteria bacterium RIFCSPHIGHO2_12_FULL_41_11</name>
    <dbReference type="NCBI Taxonomy" id="1802052"/>
    <lineage>
        <taxon>Bacteria</taxon>
        <taxon>Candidatus Roizmaniibacteriota</taxon>
    </lineage>
</organism>
<dbReference type="SUPFAM" id="SSF88723">
    <property type="entry name" value="PIN domain-like"/>
    <property type="match status" value="1"/>
</dbReference>
<dbReference type="Proteomes" id="UP000176803">
    <property type="component" value="Unassembled WGS sequence"/>
</dbReference>
<dbReference type="AlphaFoldDB" id="A0A1F7I5D5"/>